<keyword evidence="2" id="KW-1185">Reference proteome</keyword>
<reference evidence="1 2" key="1">
    <citation type="journal article" date="2016" name="Mol. Biol. Evol.">
        <title>Comparative Genomics of Early-Diverging Mushroom-Forming Fungi Provides Insights into the Origins of Lignocellulose Decay Capabilities.</title>
        <authorList>
            <person name="Nagy L.G."/>
            <person name="Riley R."/>
            <person name="Tritt A."/>
            <person name="Adam C."/>
            <person name="Daum C."/>
            <person name="Floudas D."/>
            <person name="Sun H."/>
            <person name="Yadav J.S."/>
            <person name="Pangilinan J."/>
            <person name="Larsson K.H."/>
            <person name="Matsuura K."/>
            <person name="Barry K."/>
            <person name="Labutti K."/>
            <person name="Kuo R."/>
            <person name="Ohm R.A."/>
            <person name="Bhattacharya S.S."/>
            <person name="Shirouzu T."/>
            <person name="Yoshinaga Y."/>
            <person name="Martin F.M."/>
            <person name="Grigoriev I.V."/>
            <person name="Hibbett D.S."/>
        </authorList>
    </citation>
    <scope>NUCLEOTIDE SEQUENCE [LARGE SCALE GENOMIC DNA]</scope>
    <source>
        <strain evidence="1 2">HHB12029</strain>
    </source>
</reference>
<dbReference type="AlphaFoldDB" id="A0A166BK33"/>
<accession>A0A166BK33</accession>
<evidence type="ECO:0000313" key="2">
    <source>
        <dbReference type="Proteomes" id="UP000077266"/>
    </source>
</evidence>
<organism evidence="1 2">
    <name type="scientific">Exidia glandulosa HHB12029</name>
    <dbReference type="NCBI Taxonomy" id="1314781"/>
    <lineage>
        <taxon>Eukaryota</taxon>
        <taxon>Fungi</taxon>
        <taxon>Dikarya</taxon>
        <taxon>Basidiomycota</taxon>
        <taxon>Agaricomycotina</taxon>
        <taxon>Agaricomycetes</taxon>
        <taxon>Auriculariales</taxon>
        <taxon>Exidiaceae</taxon>
        <taxon>Exidia</taxon>
    </lineage>
</organism>
<dbReference type="InParanoid" id="A0A166BK33"/>
<dbReference type="Proteomes" id="UP000077266">
    <property type="component" value="Unassembled WGS sequence"/>
</dbReference>
<dbReference type="OrthoDB" id="2823490at2759"/>
<dbReference type="EMBL" id="KV425891">
    <property type="protein sequence ID" value="KZW01830.1"/>
    <property type="molecule type" value="Genomic_DNA"/>
</dbReference>
<dbReference type="STRING" id="1314781.A0A166BK33"/>
<proteinExistence type="predicted"/>
<gene>
    <name evidence="1" type="ORF">EXIGLDRAFT_716474</name>
</gene>
<name>A0A166BK33_EXIGL</name>
<sequence>MSPPRVFLERSLHPPNADGLLLTNRLIAHETRAIIERTKPTYKLDLLFVDELQFWPTWTCLPVSAQFIDSVHVSISCLETQVPVLRAFLWSFRGPPQSMWALYVLLEFYLEPGLTHNYNNEEGQTRRPIVVRNITLDFIDLHDAPAGANLVTTPDIRTFMATTTSALPLQYPDYTTWHRRASSRHPVAGDVTIAAPWFARIVRDFLRLLLQDVWSIRYAGVLHRRVGVIDIAVSGGRVDTCDITVALALLDLRGPPANYRSFTPRFLNHMRAVLQARKHHGLPVPSEI</sequence>
<protein>
    <submittedName>
        <fullName evidence="1">Uncharacterized protein</fullName>
    </submittedName>
</protein>
<evidence type="ECO:0000313" key="1">
    <source>
        <dbReference type="EMBL" id="KZW01830.1"/>
    </source>
</evidence>